<name>A0A433RQZ4_9BACL</name>
<dbReference type="Proteomes" id="UP000288623">
    <property type="component" value="Unassembled WGS sequence"/>
</dbReference>
<evidence type="ECO:0000313" key="3">
    <source>
        <dbReference type="Proteomes" id="UP000288623"/>
    </source>
</evidence>
<evidence type="ECO:0000256" key="1">
    <source>
        <dbReference type="SAM" id="Phobius"/>
    </source>
</evidence>
<protein>
    <submittedName>
        <fullName evidence="2">Uncharacterized protein</fullName>
    </submittedName>
</protein>
<proteinExistence type="predicted"/>
<accession>A0A433RQZ4</accession>
<dbReference type="RefSeq" id="WP_126991427.1">
    <property type="nucleotide sequence ID" value="NZ_JTFC01000039.1"/>
</dbReference>
<evidence type="ECO:0000313" key="2">
    <source>
        <dbReference type="EMBL" id="RUS53171.1"/>
    </source>
</evidence>
<gene>
    <name evidence="2" type="ORF">QI30_15055</name>
</gene>
<sequence length="61" mass="6880">MWSIIFIILAILLVIIGSIPEKIMMPFAQADGAYWRIHYTRIVALLGAFALLILAVISFFN</sequence>
<keyword evidence="1" id="KW-0812">Transmembrane</keyword>
<comment type="caution">
    <text evidence="2">The sequence shown here is derived from an EMBL/GenBank/DDBJ whole genome shotgun (WGS) entry which is preliminary data.</text>
</comment>
<dbReference type="EMBL" id="JTFC01000039">
    <property type="protein sequence ID" value="RUS53171.1"/>
    <property type="molecule type" value="Genomic_DNA"/>
</dbReference>
<keyword evidence="3" id="KW-1185">Reference proteome</keyword>
<keyword evidence="1" id="KW-0472">Membrane</keyword>
<dbReference type="AlphaFoldDB" id="A0A433RQZ4"/>
<reference evidence="2 3" key="1">
    <citation type="submission" date="2014-11" db="EMBL/GenBank/DDBJ databases">
        <title>Genome sequence and analysis of novel Kurthia sp.</title>
        <authorList>
            <person name="Lawson J.N."/>
            <person name="Gonzalez J.E."/>
            <person name="Rinauldi L."/>
            <person name="Xuan Z."/>
            <person name="Firman A."/>
            <person name="Shaddox L."/>
            <person name="Trudeau A."/>
            <person name="Shah S."/>
            <person name="Reiman D."/>
        </authorList>
    </citation>
    <scope>NUCLEOTIDE SEQUENCE [LARGE SCALE GENOMIC DNA]</scope>
    <source>
        <strain evidence="2 3">3B1D</strain>
    </source>
</reference>
<keyword evidence="1" id="KW-1133">Transmembrane helix</keyword>
<organism evidence="2 3">
    <name type="scientific">Candidatus Kurthia intestinigallinarum</name>
    <dbReference type="NCBI Taxonomy" id="1562256"/>
    <lineage>
        <taxon>Bacteria</taxon>
        <taxon>Bacillati</taxon>
        <taxon>Bacillota</taxon>
        <taxon>Bacilli</taxon>
        <taxon>Bacillales</taxon>
        <taxon>Caryophanaceae</taxon>
        <taxon>Kurthia</taxon>
    </lineage>
</organism>
<feature type="transmembrane region" description="Helical" evidence="1">
    <location>
        <begin position="42"/>
        <end position="60"/>
    </location>
</feature>